<dbReference type="GO" id="GO:0009755">
    <property type="term" value="P:hormone-mediated signaling pathway"/>
    <property type="evidence" value="ECO:0007669"/>
    <property type="project" value="TreeGrafter"/>
</dbReference>
<keyword evidence="5 8" id="KW-1133">Transmembrane helix</keyword>
<dbReference type="PROSITE" id="PS50262">
    <property type="entry name" value="G_PROTEIN_RECEP_F1_2"/>
    <property type="match status" value="1"/>
</dbReference>
<reference evidence="10 11" key="1">
    <citation type="submission" date="2019-09" db="EMBL/GenBank/DDBJ databases">
        <title>Bird 10,000 Genomes (B10K) Project - Family phase.</title>
        <authorList>
            <person name="Zhang G."/>
        </authorList>
    </citation>
    <scope>NUCLEOTIDE SEQUENCE [LARGE SCALE GENOMIC DNA]</scope>
    <source>
        <strain evidence="10">B10K-DU-002-59</strain>
        <tissue evidence="10">Muscle</tissue>
    </source>
</reference>
<evidence type="ECO:0000256" key="7">
    <source>
        <dbReference type="ARBA" id="ARBA00023180"/>
    </source>
</evidence>
<dbReference type="InterPro" id="IPR000276">
    <property type="entry name" value="GPCR_Rhodpsn"/>
</dbReference>
<dbReference type="InterPro" id="IPR017452">
    <property type="entry name" value="GPCR_Rhodpsn_7TM"/>
</dbReference>
<evidence type="ECO:0000256" key="6">
    <source>
        <dbReference type="ARBA" id="ARBA00023136"/>
    </source>
</evidence>
<dbReference type="InterPro" id="IPR008112">
    <property type="entry name" value="Relaxin_rcpt"/>
</dbReference>
<feature type="transmembrane region" description="Helical" evidence="8">
    <location>
        <begin position="313"/>
        <end position="335"/>
    </location>
</feature>
<evidence type="ECO:0000313" key="10">
    <source>
        <dbReference type="EMBL" id="NXS98114.1"/>
    </source>
</evidence>
<evidence type="ECO:0000313" key="11">
    <source>
        <dbReference type="Proteomes" id="UP000550086"/>
    </source>
</evidence>
<evidence type="ECO:0000256" key="4">
    <source>
        <dbReference type="ARBA" id="ARBA00022737"/>
    </source>
</evidence>
<dbReference type="SUPFAM" id="SSF81321">
    <property type="entry name" value="Family A G protein-coupled receptor-like"/>
    <property type="match status" value="1"/>
</dbReference>
<keyword evidence="2" id="KW-0433">Leucine-rich repeat</keyword>
<dbReference type="PANTHER" id="PTHR24372">
    <property type="entry name" value="GLYCOPROTEIN HORMONE RECEPTOR"/>
    <property type="match status" value="1"/>
</dbReference>
<feature type="transmembrane region" description="Helical" evidence="8">
    <location>
        <begin position="181"/>
        <end position="199"/>
    </location>
</feature>
<dbReference type="AlphaFoldDB" id="A0A7L2YUW5"/>
<evidence type="ECO:0000259" key="9">
    <source>
        <dbReference type="PROSITE" id="PS50262"/>
    </source>
</evidence>
<dbReference type="OrthoDB" id="6022531at2759"/>
<feature type="transmembrane region" description="Helical" evidence="8">
    <location>
        <begin position="282"/>
        <end position="307"/>
    </location>
</feature>
<keyword evidence="4" id="KW-0677">Repeat</keyword>
<protein>
    <submittedName>
        <fullName evidence="10">RXFP1 protein</fullName>
    </submittedName>
</protein>
<gene>
    <name evidence="10" type="primary">Rxfp1_1</name>
    <name evidence="10" type="ORF">JACJAC_R03796</name>
</gene>
<feature type="transmembrane region" description="Helical" evidence="8">
    <location>
        <begin position="230"/>
        <end position="251"/>
    </location>
</feature>
<feature type="non-terminal residue" evidence="10">
    <location>
        <position position="410"/>
    </location>
</feature>
<feature type="domain" description="G-protein coupled receptors family 1 profile" evidence="9">
    <location>
        <begin position="74"/>
        <end position="333"/>
    </location>
</feature>
<keyword evidence="11" id="KW-1185">Reference proteome</keyword>
<accession>A0A7L2YUW5</accession>
<name>A0A7L2YUW5_JACJC</name>
<dbReference type="PRINTS" id="PR00237">
    <property type="entry name" value="GPCRRHODOPSN"/>
</dbReference>
<keyword evidence="3 8" id="KW-0812">Transmembrane</keyword>
<evidence type="ECO:0000256" key="5">
    <source>
        <dbReference type="ARBA" id="ARBA00022989"/>
    </source>
</evidence>
<comment type="caution">
    <text evidence="10">The sequence shown here is derived from an EMBL/GenBank/DDBJ whole genome shotgun (WGS) entry which is preliminary data.</text>
</comment>
<dbReference type="GO" id="GO:0005886">
    <property type="term" value="C:plasma membrane"/>
    <property type="evidence" value="ECO:0007669"/>
    <property type="project" value="TreeGrafter"/>
</dbReference>
<dbReference type="Pfam" id="PF00001">
    <property type="entry name" value="7tm_1"/>
    <property type="match status" value="1"/>
</dbReference>
<dbReference type="FunFam" id="1.20.1070.10:FF:000023">
    <property type="entry name" value="Relaxin family peptide receptor 1"/>
    <property type="match status" value="1"/>
</dbReference>
<dbReference type="PANTHER" id="PTHR24372:SF68">
    <property type="entry name" value="RELAXIN RECEPTOR 1"/>
    <property type="match status" value="1"/>
</dbReference>
<dbReference type="Proteomes" id="UP000550086">
    <property type="component" value="Unassembled WGS sequence"/>
</dbReference>
<dbReference type="PRINTS" id="PR01739">
    <property type="entry name" value="RELAXINR"/>
</dbReference>
<evidence type="ECO:0000256" key="1">
    <source>
        <dbReference type="ARBA" id="ARBA00004370"/>
    </source>
</evidence>
<dbReference type="Gene3D" id="1.20.1070.10">
    <property type="entry name" value="Rhodopsin 7-helix transmembrane proteins"/>
    <property type="match status" value="1"/>
</dbReference>
<comment type="subcellular location">
    <subcellularLocation>
        <location evidence="1">Membrane</location>
    </subcellularLocation>
</comment>
<evidence type="ECO:0000256" key="8">
    <source>
        <dbReference type="SAM" id="Phobius"/>
    </source>
</evidence>
<feature type="transmembrane region" description="Helical" evidence="8">
    <location>
        <begin position="62"/>
        <end position="81"/>
    </location>
</feature>
<organism evidence="10 11">
    <name type="scientific">Jacana jacana</name>
    <name type="common">Wattled jacana</name>
    <name type="synonym">Parra jacana</name>
    <dbReference type="NCBI Taxonomy" id="54508"/>
    <lineage>
        <taxon>Eukaryota</taxon>
        <taxon>Metazoa</taxon>
        <taxon>Chordata</taxon>
        <taxon>Craniata</taxon>
        <taxon>Vertebrata</taxon>
        <taxon>Euteleostomi</taxon>
        <taxon>Archelosauria</taxon>
        <taxon>Archosauria</taxon>
        <taxon>Dinosauria</taxon>
        <taxon>Saurischia</taxon>
        <taxon>Theropoda</taxon>
        <taxon>Coelurosauria</taxon>
        <taxon>Aves</taxon>
        <taxon>Neognathae</taxon>
        <taxon>Neoaves</taxon>
        <taxon>Charadriiformes</taxon>
        <taxon>Jacanidae</taxon>
        <taxon>Jacana</taxon>
    </lineage>
</organism>
<evidence type="ECO:0000256" key="2">
    <source>
        <dbReference type="ARBA" id="ARBA00022614"/>
    </source>
</evidence>
<proteinExistence type="predicted"/>
<feature type="non-terminal residue" evidence="10">
    <location>
        <position position="1"/>
    </location>
</feature>
<dbReference type="EMBL" id="VZTM01024368">
    <property type="protein sequence ID" value="NXS98114.1"/>
    <property type="molecule type" value="Genomic_DNA"/>
</dbReference>
<keyword evidence="6 8" id="KW-0472">Membrane</keyword>
<dbReference type="GO" id="GO:0008528">
    <property type="term" value="F:G protein-coupled peptide receptor activity"/>
    <property type="evidence" value="ECO:0007669"/>
    <property type="project" value="TreeGrafter"/>
</dbReference>
<dbReference type="GO" id="GO:0007189">
    <property type="term" value="P:adenylate cyclase-activating G protein-coupled receptor signaling pathway"/>
    <property type="evidence" value="ECO:0007669"/>
    <property type="project" value="TreeGrafter"/>
</dbReference>
<feature type="transmembrane region" description="Helical" evidence="8">
    <location>
        <begin position="139"/>
        <end position="160"/>
    </location>
</feature>
<evidence type="ECO:0000256" key="3">
    <source>
        <dbReference type="ARBA" id="ARBA00022692"/>
    </source>
</evidence>
<keyword evidence="7" id="KW-0325">Glycoprotein</keyword>
<feature type="transmembrane region" description="Helical" evidence="8">
    <location>
        <begin position="93"/>
        <end position="116"/>
    </location>
</feature>
<sequence>SLEGIEIANIHRRMFKPLRNLSHIYFKKFQYCGYAPHVRSCKPNTDGISSLENLLASIIQRVFVWVVSAITCFGNIFVICMRPYIRSENKLHAISIMSLCCADCLMGIYLFVIGAFDLKYRGEYNKHAQLWMDSIHCQLVGSLAILSTEVSVLLLTYLTLEKYICIVYPFRCLKPRKCRTISILVLIWIIGFAVAFIPLSNKEFFRNYYGTNGVCFPLHSEQSESSGSQIYSVVIFLGVNLAAFIIIVFSYGSMFYSVHQTAITATEIRNHIKKEMILAKRFFFIVFTDALCWIPIFVLKLLSLLQVEIPGTITSWVVIFILPINSALNPLLYTLTTRPFKEMIHQVWYNYRQRRSKRGKSNQRTYGPSFIWVEMWPMHEITPKLTKPVLCTDSSDASVTTQSTRLNSYT</sequence>